<comment type="caution">
    <text evidence="5">The sequence shown here is derived from an EMBL/GenBank/DDBJ whole genome shotgun (WGS) entry which is preliminary data.</text>
</comment>
<accession>A0A7C6Z6K1</accession>
<dbReference type="InterPro" id="IPR036388">
    <property type="entry name" value="WH-like_DNA-bd_sf"/>
</dbReference>
<evidence type="ECO:0000256" key="1">
    <source>
        <dbReference type="ARBA" id="ARBA00023015"/>
    </source>
</evidence>
<dbReference type="EMBL" id="DUTF01000366">
    <property type="protein sequence ID" value="HHY28471.1"/>
    <property type="molecule type" value="Genomic_DNA"/>
</dbReference>
<protein>
    <submittedName>
        <fullName evidence="5">GntR family transcriptional regulator</fullName>
    </submittedName>
</protein>
<evidence type="ECO:0000256" key="2">
    <source>
        <dbReference type="ARBA" id="ARBA00023125"/>
    </source>
</evidence>
<evidence type="ECO:0000313" key="5">
    <source>
        <dbReference type="EMBL" id="HHY28471.1"/>
    </source>
</evidence>
<dbReference type="InterPro" id="IPR036390">
    <property type="entry name" value="WH_DNA-bd_sf"/>
</dbReference>
<proteinExistence type="predicted"/>
<keyword evidence="2" id="KW-0238">DNA-binding</keyword>
<dbReference type="InterPro" id="IPR000524">
    <property type="entry name" value="Tscrpt_reg_HTH_GntR"/>
</dbReference>
<evidence type="ECO:0000256" key="3">
    <source>
        <dbReference type="ARBA" id="ARBA00023163"/>
    </source>
</evidence>
<dbReference type="PANTHER" id="PTHR38445:SF7">
    <property type="entry name" value="GNTR-FAMILY TRANSCRIPTIONAL REGULATOR"/>
    <property type="match status" value="1"/>
</dbReference>
<organism evidence="5 6">
    <name type="scientific">Desulfitobacterium dehalogenans</name>
    <dbReference type="NCBI Taxonomy" id="36854"/>
    <lineage>
        <taxon>Bacteria</taxon>
        <taxon>Bacillati</taxon>
        <taxon>Bacillota</taxon>
        <taxon>Clostridia</taxon>
        <taxon>Eubacteriales</taxon>
        <taxon>Desulfitobacteriaceae</taxon>
        <taxon>Desulfitobacterium</taxon>
    </lineage>
</organism>
<dbReference type="GO" id="GO:0003700">
    <property type="term" value="F:DNA-binding transcription factor activity"/>
    <property type="evidence" value="ECO:0007669"/>
    <property type="project" value="InterPro"/>
</dbReference>
<dbReference type="PANTHER" id="PTHR38445">
    <property type="entry name" value="HTH-TYPE TRANSCRIPTIONAL REPRESSOR YTRA"/>
    <property type="match status" value="1"/>
</dbReference>
<gene>
    <name evidence="5" type="ORF">GX523_17360</name>
</gene>
<dbReference type="GO" id="GO:0003677">
    <property type="term" value="F:DNA binding"/>
    <property type="evidence" value="ECO:0007669"/>
    <property type="project" value="UniProtKB-KW"/>
</dbReference>
<evidence type="ECO:0000313" key="6">
    <source>
        <dbReference type="Proteomes" id="UP000553059"/>
    </source>
</evidence>
<dbReference type="Gene3D" id="1.10.10.10">
    <property type="entry name" value="Winged helix-like DNA-binding domain superfamily/Winged helix DNA-binding domain"/>
    <property type="match status" value="1"/>
</dbReference>
<dbReference type="CDD" id="cd07377">
    <property type="entry name" value="WHTH_GntR"/>
    <property type="match status" value="1"/>
</dbReference>
<reference evidence="5 6" key="1">
    <citation type="journal article" date="2020" name="Biotechnol. Biofuels">
        <title>New insights from the biogas microbiome by comprehensive genome-resolved metagenomics of nearly 1600 species originating from multiple anaerobic digesters.</title>
        <authorList>
            <person name="Campanaro S."/>
            <person name="Treu L."/>
            <person name="Rodriguez-R L.M."/>
            <person name="Kovalovszki A."/>
            <person name="Ziels R.M."/>
            <person name="Maus I."/>
            <person name="Zhu X."/>
            <person name="Kougias P.G."/>
            <person name="Basile A."/>
            <person name="Luo G."/>
            <person name="Schluter A."/>
            <person name="Konstantinidis K.T."/>
            <person name="Angelidaki I."/>
        </authorList>
    </citation>
    <scope>NUCLEOTIDE SEQUENCE [LARGE SCALE GENOMIC DNA]</scope>
    <source>
        <strain evidence="5">AS05jafATM_4</strain>
    </source>
</reference>
<dbReference type="PROSITE" id="PS50949">
    <property type="entry name" value="HTH_GNTR"/>
    <property type="match status" value="1"/>
</dbReference>
<dbReference type="SMART" id="SM00345">
    <property type="entry name" value="HTH_GNTR"/>
    <property type="match status" value="1"/>
</dbReference>
<name>A0A7C6Z6K1_9FIRM</name>
<keyword evidence="3" id="KW-0804">Transcription</keyword>
<evidence type="ECO:0000259" key="4">
    <source>
        <dbReference type="PROSITE" id="PS50949"/>
    </source>
</evidence>
<feature type="domain" description="HTH gntR-type" evidence="4">
    <location>
        <begin position="11"/>
        <end position="79"/>
    </location>
</feature>
<dbReference type="AlphaFoldDB" id="A0A7C6Z6K1"/>
<dbReference type="SUPFAM" id="SSF46785">
    <property type="entry name" value="Winged helix' DNA-binding domain"/>
    <property type="match status" value="1"/>
</dbReference>
<dbReference type="Pfam" id="PF00392">
    <property type="entry name" value="GntR"/>
    <property type="match status" value="1"/>
</dbReference>
<sequence length="126" mass="14346">MDIIISNSSGKPIYEQITSQIKNLIITGELRPGDALPSMRLLAKELRISVITTKRAYEDLERDGFIQSIMGKGSFVTSQNTELIREEHLRKVEEYLQKAIETAKLSDISLEELLEITTMLYKEGEE</sequence>
<dbReference type="Proteomes" id="UP000553059">
    <property type="component" value="Unassembled WGS sequence"/>
</dbReference>
<keyword evidence="1" id="KW-0805">Transcription regulation</keyword>